<evidence type="ECO:0000256" key="1">
    <source>
        <dbReference type="ARBA" id="ARBA00001933"/>
    </source>
</evidence>
<dbReference type="Gene3D" id="3.20.10.10">
    <property type="entry name" value="D-amino Acid Aminotransferase, subunit A, domain 2"/>
    <property type="match status" value="1"/>
</dbReference>
<dbReference type="GO" id="GO:0009098">
    <property type="term" value="P:L-leucine biosynthetic process"/>
    <property type="evidence" value="ECO:0007669"/>
    <property type="project" value="UniProtKB-UniPathway"/>
</dbReference>
<keyword evidence="11 16" id="KW-0100">Branched-chain amino acid biosynthesis</keyword>
<dbReference type="NCBIfam" id="NF006185">
    <property type="entry name" value="PRK08320.1"/>
    <property type="match status" value="1"/>
</dbReference>
<dbReference type="UniPathway" id="UPA00048">
    <property type="reaction ID" value="UER00073"/>
</dbReference>
<comment type="pathway">
    <text evidence="3 16">Amino-acid biosynthesis; L-isoleucine biosynthesis; L-isoleucine from 2-oxobutanoate: step 4/4.</text>
</comment>
<comment type="catalytic activity">
    <reaction evidence="13 16">
        <text>L-isoleucine + 2-oxoglutarate = (S)-3-methyl-2-oxopentanoate + L-glutamate</text>
        <dbReference type="Rhea" id="RHEA:24801"/>
        <dbReference type="ChEBI" id="CHEBI:16810"/>
        <dbReference type="ChEBI" id="CHEBI:29985"/>
        <dbReference type="ChEBI" id="CHEBI:35146"/>
        <dbReference type="ChEBI" id="CHEBI:58045"/>
        <dbReference type="EC" id="2.6.1.42"/>
    </reaction>
</comment>
<dbReference type="EMBL" id="BFAX01000001">
    <property type="protein sequence ID" value="GBF35791.1"/>
    <property type="molecule type" value="Genomic_DNA"/>
</dbReference>
<protein>
    <recommendedName>
        <fullName evidence="16">Branched-chain-amino-acid aminotransferase</fullName>
        <shortName evidence="16">BCAT</shortName>
        <ecNumber evidence="16">2.6.1.42</ecNumber>
    </recommendedName>
</protein>
<evidence type="ECO:0000256" key="12">
    <source>
        <dbReference type="ARBA" id="ARBA00048212"/>
    </source>
</evidence>
<dbReference type="CDD" id="cd01558">
    <property type="entry name" value="D-AAT_like"/>
    <property type="match status" value="1"/>
</dbReference>
<evidence type="ECO:0000256" key="11">
    <source>
        <dbReference type="ARBA" id="ARBA00023304"/>
    </source>
</evidence>
<dbReference type="UniPathway" id="UPA00047">
    <property type="reaction ID" value="UER00058"/>
</dbReference>
<evidence type="ECO:0000256" key="14">
    <source>
        <dbReference type="ARBA" id="ARBA00049229"/>
    </source>
</evidence>
<comment type="caution">
    <text evidence="17">The sequence shown here is derived from an EMBL/GenBank/DDBJ whole genome shotgun (WGS) entry which is preliminary data.</text>
</comment>
<dbReference type="PANTHER" id="PTHR42743:SF11">
    <property type="entry name" value="AMINODEOXYCHORISMATE LYASE"/>
    <property type="match status" value="1"/>
</dbReference>
<comment type="catalytic activity">
    <reaction evidence="12 16">
        <text>L-valine + 2-oxoglutarate = 3-methyl-2-oxobutanoate + L-glutamate</text>
        <dbReference type="Rhea" id="RHEA:24813"/>
        <dbReference type="ChEBI" id="CHEBI:11851"/>
        <dbReference type="ChEBI" id="CHEBI:16810"/>
        <dbReference type="ChEBI" id="CHEBI:29985"/>
        <dbReference type="ChEBI" id="CHEBI:57762"/>
        <dbReference type="EC" id="2.6.1.42"/>
    </reaction>
</comment>
<dbReference type="Gene3D" id="3.30.470.10">
    <property type="match status" value="1"/>
</dbReference>
<comment type="cofactor">
    <cofactor evidence="1 16">
        <name>pyridoxal 5'-phosphate</name>
        <dbReference type="ChEBI" id="CHEBI:597326"/>
    </cofactor>
</comment>
<keyword evidence="8 16" id="KW-0028">Amino-acid biosynthesis</keyword>
<keyword evidence="10 16" id="KW-0663">Pyridoxal phosphate</keyword>
<evidence type="ECO:0000256" key="13">
    <source>
        <dbReference type="ARBA" id="ARBA00048798"/>
    </source>
</evidence>
<comment type="function">
    <text evidence="2 16">Acts on leucine, isoleucine and valine.</text>
</comment>
<dbReference type="InterPro" id="IPR018300">
    <property type="entry name" value="Aminotrans_IV_CS"/>
</dbReference>
<evidence type="ECO:0000256" key="6">
    <source>
        <dbReference type="ARBA" id="ARBA00009320"/>
    </source>
</evidence>
<evidence type="ECO:0000313" key="18">
    <source>
        <dbReference type="Proteomes" id="UP000290527"/>
    </source>
</evidence>
<comment type="pathway">
    <text evidence="4 16">Amino-acid biosynthesis; L-valine biosynthesis; L-valine from pyruvate: step 4/4.</text>
</comment>
<evidence type="ECO:0000256" key="9">
    <source>
        <dbReference type="ARBA" id="ARBA00022679"/>
    </source>
</evidence>
<reference evidence="17 18" key="1">
    <citation type="journal article" date="2019" name="Int. J. Syst. Evol. Microbiol.">
        <title>Methanofervidicoccus abyssi gen. nov., sp. nov., a hydrogenotrophic methanogen, isolated from a hydrothermal vent chimney in the Mid-Cayman Spreading Center, the Caribbean Sea.</title>
        <authorList>
            <person name="Sakai S."/>
            <person name="Takaki Y."/>
            <person name="Miyazaki M."/>
            <person name="Ogawara M."/>
            <person name="Yanagawa K."/>
            <person name="Miyazaki J."/>
            <person name="Takai K."/>
        </authorList>
    </citation>
    <scope>NUCLEOTIDE SEQUENCE [LARGE SCALE GENOMIC DNA]</scope>
    <source>
        <strain evidence="17 18">HHB</strain>
    </source>
</reference>
<keyword evidence="7 16" id="KW-0032">Aminotransferase</keyword>
<dbReference type="UniPathway" id="UPA00049">
    <property type="reaction ID" value="UER00062"/>
</dbReference>
<dbReference type="NCBIfam" id="NF005146">
    <property type="entry name" value="PRK06606.1"/>
    <property type="match status" value="1"/>
</dbReference>
<dbReference type="GO" id="GO:0009097">
    <property type="term" value="P:isoleucine biosynthetic process"/>
    <property type="evidence" value="ECO:0007669"/>
    <property type="project" value="UniProtKB-UniPathway"/>
</dbReference>
<keyword evidence="18" id="KW-1185">Reference proteome</keyword>
<dbReference type="InterPro" id="IPR043132">
    <property type="entry name" value="BCAT-like_C"/>
</dbReference>
<dbReference type="GO" id="GO:0009099">
    <property type="term" value="P:L-valine biosynthetic process"/>
    <property type="evidence" value="ECO:0007669"/>
    <property type="project" value="UniProtKB-UniPathway"/>
</dbReference>
<dbReference type="InterPro" id="IPR043131">
    <property type="entry name" value="BCAT-like_N"/>
</dbReference>
<dbReference type="Pfam" id="PF01063">
    <property type="entry name" value="Aminotran_4"/>
    <property type="match status" value="1"/>
</dbReference>
<proteinExistence type="inferred from homology"/>
<evidence type="ECO:0000256" key="16">
    <source>
        <dbReference type="RuleBase" id="RU364094"/>
    </source>
</evidence>
<dbReference type="PANTHER" id="PTHR42743">
    <property type="entry name" value="AMINO-ACID AMINOTRANSFERASE"/>
    <property type="match status" value="1"/>
</dbReference>
<evidence type="ECO:0000256" key="2">
    <source>
        <dbReference type="ARBA" id="ARBA00003109"/>
    </source>
</evidence>
<comment type="catalytic activity">
    <reaction evidence="14 16">
        <text>L-leucine + 2-oxoglutarate = 4-methyl-2-oxopentanoate + L-glutamate</text>
        <dbReference type="Rhea" id="RHEA:18321"/>
        <dbReference type="ChEBI" id="CHEBI:16810"/>
        <dbReference type="ChEBI" id="CHEBI:17865"/>
        <dbReference type="ChEBI" id="CHEBI:29985"/>
        <dbReference type="ChEBI" id="CHEBI:57427"/>
        <dbReference type="EC" id="2.6.1.42"/>
    </reaction>
</comment>
<name>A0A401HNN2_9EURY</name>
<evidence type="ECO:0000256" key="10">
    <source>
        <dbReference type="ARBA" id="ARBA00022898"/>
    </source>
</evidence>
<dbReference type="InterPro" id="IPR001544">
    <property type="entry name" value="Aminotrans_IV"/>
</dbReference>
<dbReference type="InterPro" id="IPR036038">
    <property type="entry name" value="Aminotransferase-like"/>
</dbReference>
<dbReference type="InterPro" id="IPR005785">
    <property type="entry name" value="B_amino_transI"/>
</dbReference>
<dbReference type="NCBIfam" id="TIGR01122">
    <property type="entry name" value="ilvE_I"/>
    <property type="match status" value="1"/>
</dbReference>
<dbReference type="Proteomes" id="UP000290527">
    <property type="component" value="Unassembled WGS sequence"/>
</dbReference>
<comment type="pathway">
    <text evidence="5 16">Amino-acid biosynthesis; L-leucine biosynthesis; L-leucine from 3-methyl-2-oxobutanoate: step 4/4.</text>
</comment>
<gene>
    <name evidence="16" type="primary">ilvE</name>
    <name evidence="17" type="ORF">MHHB_P0016</name>
</gene>
<evidence type="ECO:0000256" key="4">
    <source>
        <dbReference type="ARBA" id="ARBA00004931"/>
    </source>
</evidence>
<dbReference type="InterPro" id="IPR050571">
    <property type="entry name" value="Class-IV_PLP-Dep_Aminotrnsfr"/>
</dbReference>
<evidence type="ECO:0000256" key="15">
    <source>
        <dbReference type="RuleBase" id="RU004106"/>
    </source>
</evidence>
<accession>A0A401HNN2</accession>
<dbReference type="AlphaFoldDB" id="A0A401HNN2"/>
<organism evidence="17 18">
    <name type="scientific">Methanofervidicoccus abyssi</name>
    <dbReference type="NCBI Taxonomy" id="2082189"/>
    <lineage>
        <taxon>Archaea</taxon>
        <taxon>Methanobacteriati</taxon>
        <taxon>Methanobacteriota</taxon>
        <taxon>Methanomada group</taxon>
        <taxon>Methanococci</taxon>
        <taxon>Methanococcales</taxon>
        <taxon>Methanofervidicoccus</taxon>
    </lineage>
</organism>
<dbReference type="FunFam" id="3.20.10.10:FF:000002">
    <property type="entry name" value="D-alanine aminotransferase"/>
    <property type="match status" value="1"/>
</dbReference>
<evidence type="ECO:0000256" key="5">
    <source>
        <dbReference type="ARBA" id="ARBA00005072"/>
    </source>
</evidence>
<dbReference type="GO" id="GO:0052654">
    <property type="term" value="F:L-leucine-2-oxoglutarate transaminase activity"/>
    <property type="evidence" value="ECO:0007669"/>
    <property type="project" value="RHEA"/>
</dbReference>
<sequence>MLNRGEPMKVYLNGKFVDKEDAKISIYDHGLLYGDGVFEGIRAYDGVIFKLKEHVDRLYDSAKSILLEMPLSKEEMEKVVVETVRINNLRDAYIRLVVTRGIGDLGLDPRKCSNPTVFCIAEPMNPLLGESGIRAITSSIRRLPVDVLNPAVKSLNYLNSILAKIQANYAGVDEAFLLDSEGYVVEGTGDNIFVVKNGIIKTPPVASSVLRGITRDTVIDIAKELGYIVVEERITLHELYVADEVFITGTAAELVPVIEIDGRVINGGKIGEITRRLKEEFNRVKRILGTKVYD</sequence>
<evidence type="ECO:0000256" key="3">
    <source>
        <dbReference type="ARBA" id="ARBA00004824"/>
    </source>
</evidence>
<evidence type="ECO:0000256" key="7">
    <source>
        <dbReference type="ARBA" id="ARBA00022576"/>
    </source>
</evidence>
<dbReference type="GO" id="GO:0052655">
    <property type="term" value="F:L-valine-2-oxoglutarate transaminase activity"/>
    <property type="evidence" value="ECO:0007669"/>
    <property type="project" value="RHEA"/>
</dbReference>
<dbReference type="SUPFAM" id="SSF56752">
    <property type="entry name" value="D-aminoacid aminotransferase-like PLP-dependent enzymes"/>
    <property type="match status" value="1"/>
</dbReference>
<comment type="similarity">
    <text evidence="6 15">Belongs to the class-IV pyridoxal-phosphate-dependent aminotransferase family.</text>
</comment>
<evidence type="ECO:0000313" key="17">
    <source>
        <dbReference type="EMBL" id="GBF35791.1"/>
    </source>
</evidence>
<dbReference type="PROSITE" id="PS00770">
    <property type="entry name" value="AA_TRANSFER_CLASS_4"/>
    <property type="match status" value="1"/>
</dbReference>
<keyword evidence="9 16" id="KW-0808">Transferase</keyword>
<dbReference type="FunFam" id="3.30.470.10:FF:000006">
    <property type="entry name" value="Branched-chain-amino-acid aminotransferase"/>
    <property type="match status" value="1"/>
</dbReference>
<evidence type="ECO:0000256" key="8">
    <source>
        <dbReference type="ARBA" id="ARBA00022605"/>
    </source>
</evidence>
<dbReference type="GO" id="GO:0052656">
    <property type="term" value="F:L-isoleucine-2-oxoglutarate transaminase activity"/>
    <property type="evidence" value="ECO:0007669"/>
    <property type="project" value="RHEA"/>
</dbReference>
<dbReference type="EC" id="2.6.1.42" evidence="16"/>